<dbReference type="PANTHER" id="PTHR45947:SF13">
    <property type="entry name" value="TRANSFERASE"/>
    <property type="match status" value="1"/>
</dbReference>
<organism evidence="3 4">
    <name type="scientific">Flexistipes sinusarabici</name>
    <dbReference type="NCBI Taxonomy" id="2352"/>
    <lineage>
        <taxon>Bacteria</taxon>
        <taxon>Pseudomonadati</taxon>
        <taxon>Deferribacterota</taxon>
        <taxon>Deferribacteres</taxon>
        <taxon>Deferribacterales</taxon>
        <taxon>Flexistipitaceae</taxon>
        <taxon>Flexistipes</taxon>
    </lineage>
</organism>
<dbReference type="PANTHER" id="PTHR45947">
    <property type="entry name" value="SULFOQUINOVOSYL TRANSFERASE SQD2"/>
    <property type="match status" value="1"/>
</dbReference>
<accession>A0A3D5QAM2</accession>
<dbReference type="Proteomes" id="UP000262325">
    <property type="component" value="Unassembled WGS sequence"/>
</dbReference>
<dbReference type="AlphaFoldDB" id="A0A3D5QAM2"/>
<evidence type="ECO:0000259" key="2">
    <source>
        <dbReference type="Pfam" id="PF13439"/>
    </source>
</evidence>
<feature type="domain" description="Glycosyltransferase subfamily 4-like N-terminal" evidence="2">
    <location>
        <begin position="422"/>
        <end position="625"/>
    </location>
</feature>
<comment type="caution">
    <text evidence="3">The sequence shown here is derived from an EMBL/GenBank/DDBJ whole genome shotgun (WGS) entry which is preliminary data.</text>
</comment>
<evidence type="ECO:0000313" key="3">
    <source>
        <dbReference type="EMBL" id="HCW92783.1"/>
    </source>
</evidence>
<reference evidence="3 4" key="1">
    <citation type="journal article" date="2018" name="Nat. Biotechnol.">
        <title>A standardized bacterial taxonomy based on genome phylogeny substantially revises the tree of life.</title>
        <authorList>
            <person name="Parks D.H."/>
            <person name="Chuvochina M."/>
            <person name="Waite D.W."/>
            <person name="Rinke C."/>
            <person name="Skarshewski A."/>
            <person name="Chaumeil P.A."/>
            <person name="Hugenholtz P."/>
        </authorList>
    </citation>
    <scope>NUCLEOTIDE SEQUENCE [LARGE SCALE GENOMIC DNA]</scope>
    <source>
        <strain evidence="3">UBA8672</strain>
    </source>
</reference>
<dbReference type="GO" id="GO:0016757">
    <property type="term" value="F:glycosyltransferase activity"/>
    <property type="evidence" value="ECO:0007669"/>
    <property type="project" value="InterPro"/>
</dbReference>
<sequence>MKIINIIQRYPPAVGGSETWCQEVSRYLAEQGHNVKVLTLNIDKEEEYWRVQTQRTRTRSFGKMDYDKGVLVRRYKRSLPIHYFHHLFLGKILDKMLKIHFYGPHSSEMYGKMWREIKNSDIVFLHTIPYPHNFIALLIAKILGKKTVITPHFHPGHPHYERRINYWLLRKCDAVIAVSPFEKKYLIKKGIDNQKIYVTGNAIHPERYIPQQIEDYKKRLINEYGVKSDDKILIFIGRKIPDKGIKYLIDSVKILNEKMPIKLFLVGPASDWYYELINSLSPYEKKIIIDLGTISQQEKVNLLHLSDLFVLPSKYEAFGIVFLESWICGTPVLGSDQGAIPSIIEEEGYICKFGDTNDLVDKIEMALSDSEGLKQKGLEGKNKTLKKYTWDIIGAETEKAVKNTYGKEKIIICCNAYPPAFIGGAEFIAHNQAKVLSKQGYDVLVFAGMPDASKKQYSVSKDTYEGIKVVRVCLHPKDYSSDFFSFTHKEVDNIFESLLEKFSPDIVHFHNINGLSVGIIEIAAKKKIKTVMTLHDYWGICHKNTLIKKEGVICEKLGVCEECQAFISDNQWQKVPSILRRDFITLQLSLVDEFISPSFYLANRYEKELSLGKSIRVIPNGIDISKFKELTKCTSSKVRFTYIGTLGRHKGIHIIIEALELLKDINKIHFHFVGVGEQKKWLEKTVAERNLSEHVSIWGKVENADIGKVLEKTDVLVLPSIWPENQPVTITEAMAAQKPVIASNIGGIPELVDHGKTGYLFEPGNPKALVSQMNKFISNPSLIEKFGEKGFSKISNFTFENQVKYIKDIYNKNFKKYNKTIRRPVVMCKGYKFDDKCIKAICSVNCIEEKPFFVMQEWVSDYFNKLSEILWVIDASIDNYKIVEMLSNNNALLVPEKNSYVKSICLKNNLGLYYLNEEEASECLHFLIKNIDIRKALAKNGLKYFLERNF</sequence>
<dbReference type="Gene3D" id="3.40.50.2000">
    <property type="entry name" value="Glycogen Phosphorylase B"/>
    <property type="match status" value="4"/>
</dbReference>
<dbReference type="Pfam" id="PF00534">
    <property type="entry name" value="Glycos_transf_1"/>
    <property type="match status" value="2"/>
</dbReference>
<protein>
    <recommendedName>
        <fullName evidence="5">Glycosyltransferase</fullName>
    </recommendedName>
</protein>
<gene>
    <name evidence="3" type="ORF">DHM44_03785</name>
</gene>
<proteinExistence type="predicted"/>
<name>A0A3D5QAM2_FLESI</name>
<dbReference type="SUPFAM" id="SSF53756">
    <property type="entry name" value="UDP-Glycosyltransferase/glycogen phosphorylase"/>
    <property type="match status" value="2"/>
</dbReference>
<feature type="domain" description="Glycosyltransferase subfamily 4-like N-terminal" evidence="2">
    <location>
        <begin position="106"/>
        <end position="207"/>
    </location>
</feature>
<dbReference type="InterPro" id="IPR028098">
    <property type="entry name" value="Glyco_trans_4-like_N"/>
</dbReference>
<feature type="domain" description="Glycosyl transferase family 1" evidence="1">
    <location>
        <begin position="220"/>
        <end position="374"/>
    </location>
</feature>
<dbReference type="CDD" id="cd03801">
    <property type="entry name" value="GT4_PimA-like"/>
    <property type="match status" value="1"/>
</dbReference>
<dbReference type="InterPro" id="IPR001296">
    <property type="entry name" value="Glyco_trans_1"/>
</dbReference>
<dbReference type="InterPro" id="IPR050194">
    <property type="entry name" value="Glycosyltransferase_grp1"/>
</dbReference>
<evidence type="ECO:0008006" key="5">
    <source>
        <dbReference type="Google" id="ProtNLM"/>
    </source>
</evidence>
<dbReference type="CDD" id="cd03823">
    <property type="entry name" value="GT4_ExpE7-like"/>
    <property type="match status" value="1"/>
</dbReference>
<dbReference type="Pfam" id="PF13439">
    <property type="entry name" value="Glyco_transf_4"/>
    <property type="match status" value="2"/>
</dbReference>
<evidence type="ECO:0000313" key="4">
    <source>
        <dbReference type="Proteomes" id="UP000262325"/>
    </source>
</evidence>
<dbReference type="EMBL" id="DPPF01000077">
    <property type="protein sequence ID" value="HCW92783.1"/>
    <property type="molecule type" value="Genomic_DNA"/>
</dbReference>
<evidence type="ECO:0000259" key="1">
    <source>
        <dbReference type="Pfam" id="PF00534"/>
    </source>
</evidence>
<feature type="domain" description="Glycosyl transferase family 1" evidence="1">
    <location>
        <begin position="637"/>
        <end position="790"/>
    </location>
</feature>